<evidence type="ECO:0000256" key="2">
    <source>
        <dbReference type="ARBA" id="ARBA00008749"/>
    </source>
</evidence>
<dbReference type="PANTHER" id="PTHR19353:SF73">
    <property type="entry name" value="FATTY ACID DESATURASE"/>
    <property type="match status" value="1"/>
</dbReference>
<keyword evidence="3" id="KW-0408">Iron</keyword>
<dbReference type="CDD" id="cd03507">
    <property type="entry name" value="Delta12-FADS-like"/>
    <property type="match status" value="1"/>
</dbReference>
<evidence type="ECO:0000259" key="5">
    <source>
        <dbReference type="Pfam" id="PF00487"/>
    </source>
</evidence>
<keyword evidence="4" id="KW-0472">Membrane</keyword>
<keyword evidence="4" id="KW-0812">Transmembrane</keyword>
<dbReference type="GO" id="GO:0016717">
    <property type="term" value="F:oxidoreductase activity, acting on paired donors, with oxidation of a pair of donors resulting in the reduction of molecular oxygen to two molecules of water"/>
    <property type="evidence" value="ECO:0007669"/>
    <property type="project" value="TreeGrafter"/>
</dbReference>
<dbReference type="PANTHER" id="PTHR19353">
    <property type="entry name" value="FATTY ACID DESATURASE 2"/>
    <property type="match status" value="1"/>
</dbReference>
<dbReference type="InterPro" id="IPR012171">
    <property type="entry name" value="Fatty_acid_desaturase"/>
</dbReference>
<dbReference type="RefSeq" id="WP_237157132.1">
    <property type="nucleotide sequence ID" value="NZ_BJCD01000026.1"/>
</dbReference>
<gene>
    <name evidence="6" type="ORF">PA905_18360</name>
</gene>
<evidence type="ECO:0000256" key="4">
    <source>
        <dbReference type="SAM" id="Phobius"/>
    </source>
</evidence>
<feature type="transmembrane region" description="Helical" evidence="4">
    <location>
        <begin position="21"/>
        <end position="42"/>
    </location>
</feature>
<feature type="transmembrane region" description="Helical" evidence="4">
    <location>
        <begin position="233"/>
        <end position="257"/>
    </location>
</feature>
<evidence type="ECO:0000313" key="7">
    <source>
        <dbReference type="Proteomes" id="UP000299794"/>
    </source>
</evidence>
<name>A0A479ZQT7_PLAAG</name>
<comment type="cofactor">
    <cofactor evidence="1">
        <name>Fe(2+)</name>
        <dbReference type="ChEBI" id="CHEBI:29033"/>
    </cofactor>
</comment>
<organism evidence="6 7">
    <name type="scientific">Planktothrix agardhii CCAP 1459/11A</name>
    <dbReference type="NCBI Taxonomy" id="282420"/>
    <lineage>
        <taxon>Bacteria</taxon>
        <taxon>Bacillati</taxon>
        <taxon>Cyanobacteriota</taxon>
        <taxon>Cyanophyceae</taxon>
        <taxon>Oscillatoriophycideae</taxon>
        <taxon>Oscillatoriales</taxon>
        <taxon>Microcoleaceae</taxon>
        <taxon>Planktothrix</taxon>
    </lineage>
</organism>
<feature type="transmembrane region" description="Helical" evidence="4">
    <location>
        <begin position="48"/>
        <end position="68"/>
    </location>
</feature>
<feature type="transmembrane region" description="Helical" evidence="4">
    <location>
        <begin position="88"/>
        <end position="104"/>
    </location>
</feature>
<keyword evidence="4" id="KW-1133">Transmembrane helix</keyword>
<dbReference type="InterPro" id="IPR005804">
    <property type="entry name" value="FA_desaturase_dom"/>
</dbReference>
<accession>A0A479ZQT7</accession>
<dbReference type="GO" id="GO:0006629">
    <property type="term" value="P:lipid metabolic process"/>
    <property type="evidence" value="ECO:0007669"/>
    <property type="project" value="InterPro"/>
</dbReference>
<dbReference type="EMBL" id="BJCD01000026">
    <property type="protein sequence ID" value="GCL34857.1"/>
    <property type="molecule type" value="Genomic_DNA"/>
</dbReference>
<dbReference type="Proteomes" id="UP000299794">
    <property type="component" value="Unassembled WGS sequence"/>
</dbReference>
<sequence>MIETQIKKSDFVLSPYMKSNNLWGTYQILNTVIPYLFLWILAVKAAAISLWLLPPIMVLMILFSVRCFSLMHDCGHYSLFSSKKVNRVVGFMFGVINAIPQYPWSRGHAYHHKTNGDWERYRGPSALISTQEFAKLSPSDQGWYEVLRHPLMIFPGGFFYLAIKPRLALILGTYGFFVHVLTSLKQYPNISFRQRFSSYKSRNWYTTGEFWDLLFNNICVVGGWIILSHYLGWVFFWTVYSITLTCSAALFICVFFVQHNFEGSYAHKTEGWDYLRGAIEGSSYLELPPILKWFSADIGYHNIHHLCERIPNYNLEVCHNQNIHLLAGVKTLRISDIPDCFKFILWDSDANRPISVRSFRQAAALNSKNQMAPVINSV</sequence>
<comment type="similarity">
    <text evidence="2">Belongs to the fatty acid desaturase type 2 family.</text>
</comment>
<dbReference type="AlphaFoldDB" id="A0A479ZQT7"/>
<evidence type="ECO:0000313" key="6">
    <source>
        <dbReference type="EMBL" id="GCL34857.1"/>
    </source>
</evidence>
<feature type="transmembrane region" description="Helical" evidence="4">
    <location>
        <begin position="204"/>
        <end position="227"/>
    </location>
</feature>
<reference evidence="7" key="1">
    <citation type="submission" date="2019-02" db="EMBL/GenBank/DDBJ databases">
        <title>Draft genome sequence of Planktothrix agardhii NIES-905.</title>
        <authorList>
            <person name="Yamaguchi H."/>
            <person name="Suzuki S."/>
            <person name="Kawachi M."/>
        </authorList>
    </citation>
    <scope>NUCLEOTIDE SEQUENCE [LARGE SCALE GENOMIC DNA]</scope>
    <source>
        <strain evidence="7">CCAP 1459/11A</strain>
    </source>
</reference>
<dbReference type="GO" id="GO:0016020">
    <property type="term" value="C:membrane"/>
    <property type="evidence" value="ECO:0007669"/>
    <property type="project" value="TreeGrafter"/>
</dbReference>
<protein>
    <submittedName>
        <fullName evidence="6">Fatty acid desaturase</fullName>
    </submittedName>
</protein>
<proteinExistence type="inferred from homology"/>
<evidence type="ECO:0000256" key="1">
    <source>
        <dbReference type="ARBA" id="ARBA00001954"/>
    </source>
</evidence>
<dbReference type="Pfam" id="PF00487">
    <property type="entry name" value="FA_desaturase"/>
    <property type="match status" value="1"/>
</dbReference>
<feature type="domain" description="Fatty acid desaturase" evidence="5">
    <location>
        <begin position="50"/>
        <end position="321"/>
    </location>
</feature>
<feature type="transmembrane region" description="Helical" evidence="4">
    <location>
        <begin position="167"/>
        <end position="184"/>
    </location>
</feature>
<evidence type="ECO:0000256" key="3">
    <source>
        <dbReference type="ARBA" id="ARBA00023004"/>
    </source>
</evidence>
<comment type="caution">
    <text evidence="6">The sequence shown here is derived from an EMBL/GenBank/DDBJ whole genome shotgun (WGS) entry which is preliminary data.</text>
</comment>